<dbReference type="PANTHER" id="PTHR33317:SF4">
    <property type="entry name" value="POLYNUCLEOTIDYL TRANSFERASE, RIBONUCLEASE H-LIKE SUPERFAMILY PROTEIN"/>
    <property type="match status" value="1"/>
</dbReference>
<reference evidence="8" key="1">
    <citation type="submission" date="2017-02" db="EMBL/GenBank/DDBJ databases">
        <authorList>
            <person name="Varghese N."/>
            <person name="Submissions S."/>
        </authorList>
    </citation>
    <scope>NUCLEOTIDE SEQUENCE [LARGE SCALE GENOMIC DNA]</scope>
    <source>
        <strain evidence="8">ATCC 51222</strain>
    </source>
</reference>
<dbReference type="HAMAP" id="MF_00651">
    <property type="entry name" value="Nuclease_YqgF"/>
    <property type="match status" value="1"/>
</dbReference>
<evidence type="ECO:0000313" key="8">
    <source>
        <dbReference type="Proteomes" id="UP000190657"/>
    </source>
</evidence>
<proteinExistence type="inferred from homology"/>
<evidence type="ECO:0000256" key="2">
    <source>
        <dbReference type="ARBA" id="ARBA00022517"/>
    </source>
</evidence>
<keyword evidence="2 5" id="KW-0690">Ribosome biogenesis</keyword>
<dbReference type="PANTHER" id="PTHR33317">
    <property type="entry name" value="POLYNUCLEOTIDYL TRANSFERASE, RIBONUCLEASE H-LIKE SUPERFAMILY PROTEIN"/>
    <property type="match status" value="1"/>
</dbReference>
<name>A0A1T4NFJ6_9FIRM</name>
<protein>
    <recommendedName>
        <fullName evidence="5">Putative pre-16S rRNA nuclease</fullName>
        <ecNumber evidence="5">3.1.-.-</ecNumber>
    </recommendedName>
</protein>
<evidence type="ECO:0000256" key="1">
    <source>
        <dbReference type="ARBA" id="ARBA00022490"/>
    </source>
</evidence>
<keyword evidence="8" id="KW-1185">Reference proteome</keyword>
<dbReference type="SUPFAM" id="SSF53098">
    <property type="entry name" value="Ribonuclease H-like"/>
    <property type="match status" value="1"/>
</dbReference>
<gene>
    <name evidence="7" type="ORF">SAMN02745114_01586</name>
</gene>
<feature type="domain" description="YqgF/RNase H-like" evidence="6">
    <location>
        <begin position="1"/>
        <end position="98"/>
    </location>
</feature>
<dbReference type="Proteomes" id="UP000190657">
    <property type="component" value="Unassembled WGS sequence"/>
</dbReference>
<accession>A0A1T4NFJ6</accession>
<sequence>MSIDYGDVRTGVAVSDIRGILASPLCVIKESYQPKLVDKIIELIGENKAEKIVIGLPRNMDGTYGYRCDECKSLGEAIAEKSDVEIVFEDERLTTVMAHNILSDNNVRGAKRKQTVDAVSAVMILQSYLDKNK</sequence>
<keyword evidence="4 5" id="KW-0378">Hydrolase</keyword>
<dbReference type="CDD" id="cd16964">
    <property type="entry name" value="YqgF"/>
    <property type="match status" value="1"/>
</dbReference>
<dbReference type="EC" id="3.1.-.-" evidence="5"/>
<dbReference type="InterPro" id="IPR037027">
    <property type="entry name" value="YqgF/RNaseH-like_dom_sf"/>
</dbReference>
<dbReference type="GO" id="GO:0005829">
    <property type="term" value="C:cytosol"/>
    <property type="evidence" value="ECO:0007669"/>
    <property type="project" value="TreeGrafter"/>
</dbReference>
<dbReference type="InterPro" id="IPR005227">
    <property type="entry name" value="YqgF"/>
</dbReference>
<dbReference type="SMART" id="SM00732">
    <property type="entry name" value="YqgFc"/>
    <property type="match status" value="1"/>
</dbReference>
<dbReference type="STRING" id="290054.SAMN02745114_01586"/>
<dbReference type="AlphaFoldDB" id="A0A1T4NFJ6"/>
<dbReference type="InterPro" id="IPR006641">
    <property type="entry name" value="YqgF/RNaseH-like_dom"/>
</dbReference>
<comment type="function">
    <text evidence="5">Could be a nuclease involved in processing of the 5'-end of pre-16S rRNA.</text>
</comment>
<dbReference type="GO" id="GO:0004518">
    <property type="term" value="F:nuclease activity"/>
    <property type="evidence" value="ECO:0007669"/>
    <property type="project" value="UniProtKB-KW"/>
</dbReference>
<dbReference type="Gene3D" id="3.30.420.140">
    <property type="entry name" value="YqgF/RNase H-like domain"/>
    <property type="match status" value="1"/>
</dbReference>
<dbReference type="GO" id="GO:0016788">
    <property type="term" value="F:hydrolase activity, acting on ester bonds"/>
    <property type="evidence" value="ECO:0007669"/>
    <property type="project" value="UniProtKB-UniRule"/>
</dbReference>
<dbReference type="GO" id="GO:0000967">
    <property type="term" value="P:rRNA 5'-end processing"/>
    <property type="evidence" value="ECO:0007669"/>
    <property type="project" value="UniProtKB-UniRule"/>
</dbReference>
<evidence type="ECO:0000259" key="6">
    <source>
        <dbReference type="SMART" id="SM00732"/>
    </source>
</evidence>
<keyword evidence="3 5" id="KW-0540">Nuclease</keyword>
<dbReference type="Pfam" id="PF03652">
    <property type="entry name" value="RuvX"/>
    <property type="match status" value="1"/>
</dbReference>
<comment type="subcellular location">
    <subcellularLocation>
        <location evidence="5">Cytoplasm</location>
    </subcellularLocation>
</comment>
<dbReference type="EMBL" id="FUWW01000022">
    <property type="protein sequence ID" value="SJZ77994.1"/>
    <property type="molecule type" value="Genomic_DNA"/>
</dbReference>
<evidence type="ECO:0000313" key="7">
    <source>
        <dbReference type="EMBL" id="SJZ77994.1"/>
    </source>
</evidence>
<comment type="similarity">
    <text evidence="5">Belongs to the YqgF HJR family.</text>
</comment>
<dbReference type="NCBIfam" id="TIGR00250">
    <property type="entry name" value="RNAse_H_YqgF"/>
    <property type="match status" value="1"/>
</dbReference>
<organism evidence="7 8">
    <name type="scientific">Eubacterium coprostanoligenes</name>
    <dbReference type="NCBI Taxonomy" id="290054"/>
    <lineage>
        <taxon>Bacteria</taxon>
        <taxon>Bacillati</taxon>
        <taxon>Bacillota</taxon>
        <taxon>Clostridia</taxon>
        <taxon>Eubacteriales</taxon>
        <taxon>Eubacteriaceae</taxon>
        <taxon>Eubacterium</taxon>
    </lineage>
</organism>
<keyword evidence="1 5" id="KW-0963">Cytoplasm</keyword>
<evidence type="ECO:0000256" key="4">
    <source>
        <dbReference type="ARBA" id="ARBA00022801"/>
    </source>
</evidence>
<evidence type="ECO:0000256" key="3">
    <source>
        <dbReference type="ARBA" id="ARBA00022722"/>
    </source>
</evidence>
<evidence type="ECO:0000256" key="5">
    <source>
        <dbReference type="HAMAP-Rule" id="MF_00651"/>
    </source>
</evidence>
<dbReference type="InterPro" id="IPR012337">
    <property type="entry name" value="RNaseH-like_sf"/>
</dbReference>